<dbReference type="SMART" id="SM00822">
    <property type="entry name" value="PKS_KR"/>
    <property type="match status" value="1"/>
</dbReference>
<comment type="similarity">
    <text evidence="1">Belongs to the short-chain dehydrogenases/reductases (SDR) family.</text>
</comment>
<comment type="caution">
    <text evidence="4">The sequence shown here is derived from an EMBL/GenBank/DDBJ whole genome shotgun (WGS) entry which is preliminary data.</text>
</comment>
<evidence type="ECO:0000259" key="3">
    <source>
        <dbReference type="SMART" id="SM00822"/>
    </source>
</evidence>
<dbReference type="PANTHER" id="PTHR42760">
    <property type="entry name" value="SHORT-CHAIN DEHYDROGENASES/REDUCTASES FAMILY MEMBER"/>
    <property type="match status" value="1"/>
</dbReference>
<dbReference type="InterPro" id="IPR020904">
    <property type="entry name" value="Sc_DH/Rdtase_CS"/>
</dbReference>
<dbReference type="AlphaFoldDB" id="A0A9W6CLX2"/>
<dbReference type="InterPro" id="IPR036291">
    <property type="entry name" value="NAD(P)-bd_dom_sf"/>
</dbReference>
<feature type="domain" description="Ketoreductase" evidence="3">
    <location>
        <begin position="12"/>
        <end position="193"/>
    </location>
</feature>
<reference evidence="5 7" key="2">
    <citation type="submission" date="2023-07" db="EMBL/GenBank/DDBJ databases">
        <title>Genomic Encyclopedia of Type Strains, Phase IV (KMG-IV): sequencing the most valuable type-strain genomes for metagenomic binning, comparative biology and taxonomic classification.</title>
        <authorList>
            <person name="Goeker M."/>
        </authorList>
    </citation>
    <scope>NUCLEOTIDE SEQUENCE [LARGE SCALE GENOMIC DNA]</scope>
    <source>
        <strain evidence="5 7">DSM 338</strain>
    </source>
</reference>
<reference evidence="4" key="1">
    <citation type="submission" date="2022-12" db="EMBL/GenBank/DDBJ databases">
        <title>Reference genome sequencing for broad-spectrum identification of bacterial and archaeal isolates by mass spectrometry.</title>
        <authorList>
            <person name="Sekiguchi Y."/>
            <person name="Tourlousse D.M."/>
        </authorList>
    </citation>
    <scope>NUCLEOTIDE SEQUENCE</scope>
    <source>
        <strain evidence="4">301</strain>
    </source>
</reference>
<dbReference type="InterPro" id="IPR002347">
    <property type="entry name" value="SDR_fam"/>
</dbReference>
<evidence type="ECO:0000313" key="7">
    <source>
        <dbReference type="Proteomes" id="UP001245370"/>
    </source>
</evidence>
<dbReference type="InterPro" id="IPR057326">
    <property type="entry name" value="KR_dom"/>
</dbReference>
<proteinExistence type="inferred from homology"/>
<dbReference type="PANTHER" id="PTHR42760:SF133">
    <property type="entry name" value="3-OXOACYL-[ACYL-CARRIER-PROTEIN] REDUCTASE"/>
    <property type="match status" value="1"/>
</dbReference>
<dbReference type="RefSeq" id="WP_229645822.1">
    <property type="nucleotide sequence ID" value="NZ_BSDO01000003.1"/>
</dbReference>
<dbReference type="EMBL" id="BSDO01000003">
    <property type="protein sequence ID" value="GLI22810.1"/>
    <property type="molecule type" value="Genomic_DNA"/>
</dbReference>
<dbReference type="Proteomes" id="UP001245370">
    <property type="component" value="Unassembled WGS sequence"/>
</dbReference>
<dbReference type="Gene3D" id="3.40.50.720">
    <property type="entry name" value="NAD(P)-binding Rossmann-like Domain"/>
    <property type="match status" value="1"/>
</dbReference>
<sequence length="251" mass="26215">MSVSTGFDFTGKTLLMTGANGGISRAIARVFFDLGANCVLTDLDLEGVSAFAAELDPTGARVLPLRQDAAKPEEAEAALKALAARFGALDVLVTSAGLYRERRVAEMSDDYWRTGIAVNLDGVFYTCRAAIPHFAEGASIVNVASMAGHRGSVTHADYAAAKGAVLTFSRTLAQELAPKVRVNAVSPGLIDTPMVRPLMAANGGALLANTPLKRLGTAEEVARVVAFLASDWASFVTGETVHVNGGLYIAS</sequence>
<dbReference type="EMBL" id="JAVDPY010000004">
    <property type="protein sequence ID" value="MDR6334091.1"/>
    <property type="molecule type" value="Genomic_DNA"/>
</dbReference>
<evidence type="ECO:0000313" key="5">
    <source>
        <dbReference type="EMBL" id="MDR6334091.1"/>
    </source>
</evidence>
<name>A0A9W6CLX2_XANFL</name>
<evidence type="ECO:0000313" key="6">
    <source>
        <dbReference type="Proteomes" id="UP001144397"/>
    </source>
</evidence>
<dbReference type="GeneID" id="95763268"/>
<dbReference type="PRINTS" id="PR00081">
    <property type="entry name" value="GDHRDH"/>
</dbReference>
<dbReference type="Pfam" id="PF13561">
    <property type="entry name" value="adh_short_C2"/>
    <property type="match status" value="1"/>
</dbReference>
<keyword evidence="2 5" id="KW-0560">Oxidoreductase</keyword>
<accession>A0A9W6CLX2</accession>
<dbReference type="SUPFAM" id="SSF51735">
    <property type="entry name" value="NAD(P)-binding Rossmann-fold domains"/>
    <property type="match status" value="1"/>
</dbReference>
<evidence type="ECO:0000313" key="4">
    <source>
        <dbReference type="EMBL" id="GLI22810.1"/>
    </source>
</evidence>
<evidence type="ECO:0000256" key="1">
    <source>
        <dbReference type="ARBA" id="ARBA00006484"/>
    </source>
</evidence>
<dbReference type="FunFam" id="3.40.50.720:FF:000084">
    <property type="entry name" value="Short-chain dehydrogenase reductase"/>
    <property type="match status" value="1"/>
</dbReference>
<dbReference type="PROSITE" id="PS00061">
    <property type="entry name" value="ADH_SHORT"/>
    <property type="match status" value="1"/>
</dbReference>
<dbReference type="EC" id="1.1.1.100" evidence="5"/>
<protein>
    <submittedName>
        <fullName evidence="5">3-oxoacyl-[acyl-carrier protein] reductase</fullName>
        <ecNumber evidence="5">1.1.1.100</ecNumber>
    </submittedName>
    <submittedName>
        <fullName evidence="4">Short-chain dehydrogenase</fullName>
    </submittedName>
</protein>
<dbReference type="PRINTS" id="PR00080">
    <property type="entry name" value="SDRFAMILY"/>
</dbReference>
<evidence type="ECO:0000256" key="2">
    <source>
        <dbReference type="ARBA" id="ARBA00023002"/>
    </source>
</evidence>
<dbReference type="GO" id="GO:0004316">
    <property type="term" value="F:3-oxoacyl-[acyl-carrier-protein] reductase (NADPH) activity"/>
    <property type="evidence" value="ECO:0007669"/>
    <property type="project" value="UniProtKB-EC"/>
</dbReference>
<gene>
    <name evidence="5" type="ORF">GGQ86_002567</name>
    <name evidence="4" type="ORF">XFLAVUS301_24840</name>
</gene>
<dbReference type="Proteomes" id="UP001144397">
    <property type="component" value="Unassembled WGS sequence"/>
</dbReference>
<keyword evidence="7" id="KW-1185">Reference proteome</keyword>
<organism evidence="4 6">
    <name type="scientific">Xanthobacter flavus</name>
    <dbReference type="NCBI Taxonomy" id="281"/>
    <lineage>
        <taxon>Bacteria</taxon>
        <taxon>Pseudomonadati</taxon>
        <taxon>Pseudomonadota</taxon>
        <taxon>Alphaproteobacteria</taxon>
        <taxon>Hyphomicrobiales</taxon>
        <taxon>Xanthobacteraceae</taxon>
        <taxon>Xanthobacter</taxon>
    </lineage>
</organism>